<reference evidence="4 5" key="1">
    <citation type="submission" date="2019-09" db="EMBL/GenBank/DDBJ databases">
        <title>Genome Sequences of Streptomyces kaniharaensis ATCC 21070.</title>
        <authorList>
            <person name="Zhu W."/>
            <person name="De Crecy-Lagard V."/>
            <person name="Richards N.G."/>
        </authorList>
    </citation>
    <scope>NUCLEOTIDE SEQUENCE [LARGE SCALE GENOMIC DNA]</scope>
    <source>
        <strain evidence="4 5">SF-557</strain>
    </source>
</reference>
<evidence type="ECO:0000313" key="4">
    <source>
        <dbReference type="EMBL" id="MQS16214.1"/>
    </source>
</evidence>
<dbReference type="RefSeq" id="WP_153466947.1">
    <property type="nucleotide sequence ID" value="NZ_WBOF01000002.1"/>
</dbReference>
<feature type="compositionally biased region" description="Basic and acidic residues" evidence="1">
    <location>
        <begin position="328"/>
        <end position="343"/>
    </location>
</feature>
<feature type="compositionally biased region" description="Gly residues" evidence="1">
    <location>
        <begin position="1906"/>
        <end position="1917"/>
    </location>
</feature>
<feature type="compositionally biased region" description="Gly residues" evidence="1">
    <location>
        <begin position="423"/>
        <end position="439"/>
    </location>
</feature>
<evidence type="ECO:0000256" key="2">
    <source>
        <dbReference type="SAM" id="Phobius"/>
    </source>
</evidence>
<feature type="compositionally biased region" description="Low complexity" evidence="1">
    <location>
        <begin position="516"/>
        <end position="542"/>
    </location>
</feature>
<feature type="region of interest" description="Disordered" evidence="1">
    <location>
        <begin position="1829"/>
        <end position="1861"/>
    </location>
</feature>
<sequence>MSVEMPPALAWVSKLAVGQSWPKGDEDRLRKLGSAWDDAAQELRGISEGMGSSANGVLESISGQVAEEFRAFVTQLESALPEMAESSKQLGKLGRHTGVQIEYSKYMILGQLVLLAGQIAQWAFFAPEVLPAAITSARAAVKKILRRLLISVAAGVALNLGLDAAVQTIQLLKGDRTQWSVDNTVSAAVSGAIGGAVGGVFFGVGGVVVPRFANSLIGKGVFGAATGVTTAGIMLGAFGGEELLGASVLAGAVGAVGGGGRRRFGGKGEKVDVDPVDVDLPDKPVLDLPEAGPPERADAPVPVVGGSGPGGTGGAGGRGASGPAATVADDRPRTSGGPGRDHAGGPPGVVTGRAAAVLPGFGPATADIGRAGGHGAAGTTTRGAGTGGAAAVRQGAVGAATSAGSGRGQGGTGGAAVRASGPQAGGGRAAEGASSGGHAGPAVRTVAGPASATTTAGGPGTGTPAGGAVSAGRTPTGAPEIRTEGSRGVASGASAAEAPSVQAGRPAPAGGRPVTSGGPSAPGAAAGGPARPAAGPSAAEGPRPGDGPATRTESAGGPAAARAESTPRPATATAAATAGSGPEAGVGRAAGPRPVAEEGPGVGPATADPRPPGSRPPVPPARLDPTPRFVVRSGFEARRVAHEGRTVTDLTVRIAFRGGGSGHDLAAIWRRVTEGVEEHYNRPGYRLANGDRLHVTVLRADPGESAHLTVDLVGRDRGMDQRSWWPDAEPVDYAHEVGHQLGLRDEYRTKDLPHRPDGAGSLLGDYRAPAAGGLRQAGLRERHLQLISAAVGDLAAPPAGPHHPSWDRARAAATPHDRGTAWVDPVSDPLKRQGSGPRLHPVGAPAVAPRTHTTPTGSHGTPGGTAAGPGHTGAAAVGGAQPAPPDTSENSLIMQPGYASGDQFGICVSLLHDPGLHVLIARGPAFGTPGHDPVQDKSRAIADFYRSSGIDDSRILFVDVPGMEKHGVWQALKAEAGRIAQQDWGIRKAYRDMYQVKEIWGVTDGTGYVSEVFSQELRGTVRTAWGLTDAHDGRIVDWLAGRGIHLPAGQGRVLVLWSRFTGKATQWNDLRSRMEHDTSFQGIRQIVRDVAGSYDAVIITGDPHPNPAKSDKWDDLVMQLRTELRTDTIHHITGFWKGGSPELTSWGGDTRTGQFLLYDHLDRHHQLDHLGFRSGNLEAVALIGHRVSYLEEEGASGAARMEQWHDKRHGFTRKGGLAPGYERVIVPDPPTASGRYSKQFDVDGYMKGGRAYEPPDEHAWWRKPVEVYGHERGFGLDGLDSIRHQLGLPAVDRDHGAAAFFTDRIQHVARKYETLRNAVVTYGGDSQYLAPYDAYFRTPPEQFQGGPEQLYRAIVHGGLPALPRLWEYYRGLVVQSYLRTAGAQGAFDPQGGASQGAHGAAGGHGATGSGELPPQAPQTDGSGRTDGAARTDGAVREDSATRQDTVAPAAARELYGIPEKNFGKFRRLAQERRLVIDVRPTNTDAPKWLDQGMLPKPKDIKAKTINELDVHLGANREHVGLVGYFEPVPPSHEGLDATTRARLDARYRQRAHEFAELAPVIDRLTAEGRFRVENGLVLGQDGRGEWRAITGDHDVFDISSPGGSRLTPNRYGSVVEEMMANDMAVMHGAHSYWEPQSPFSKGIFDKINASHLPGGEPLLRFRPDADRADLVHAVERPGRPEGPASAGQPGAEGPSAHPGRSAAPPHPVPDALPSAGPESPPSAVPPAHDHASSPGPAPAQRRAFAFTEGSTEPAGAESARVDAFAAALARDVAERAAAGLPLPRLTVTGHGNGTVAGIPHFGRAMAIGRERAEAVAAALVRRLDTHLADRHPGPTAADLEITVRSRGQEPPDGEDAGRATGQTLRQVVVTVEHPTAAADRYAGEVAPRAPAADPHTPTEGTSTAAGGHGTHVIGGHGTPAAGSHPPAEGSGTAAGGHGTPAAGSHPPAEGSGTAAGGHGAPAAGPHPPAEGSGTAADRNATLAADRAAAWNLSREDHDNLKAAIRHGVDEETQTYLFNNGPRPEHAATAIGEHPSWVDERALGRWAVGLKLTPKYETTVALNRLTAAGDGPQGRSLLYLGANSDIEHPLFTTRATEMTLVGVDPKGLNAKTRAAHLEEVVEALERSLGSYAGPGHTVATVKKVEGVVATITVEGPGGPVLTVDYHALTYDEYLEAHPGERFDVVMDKDSWLLDWRPEQAAAEAVTGLLADGGTWVGGTALGPSVEAGFTRTPNDRLGLAGTKWSGYQDLYVRTPSGRAVAEATRLDDLLSSVAKVTETRFKFRDFTFDEDRYREMLAADLEYVLPFHEYFNSSDAAQNTASAIELLPGVAEHLAAEIASFAGRSGDFGARRILADLARLLELDPALVLPPDGAEGGGAAE</sequence>
<evidence type="ECO:0000313" key="5">
    <source>
        <dbReference type="Proteomes" id="UP000450000"/>
    </source>
</evidence>
<feature type="region of interest" description="Disordered" evidence="1">
    <location>
        <begin position="400"/>
        <end position="626"/>
    </location>
</feature>
<keyword evidence="2" id="KW-1133">Transmembrane helix</keyword>
<name>A0A6N7L1Z3_9ACTN</name>
<feature type="transmembrane region" description="Helical" evidence="2">
    <location>
        <begin position="148"/>
        <end position="169"/>
    </location>
</feature>
<dbReference type="SUPFAM" id="SSF101967">
    <property type="entry name" value="Adhesin YadA, collagen-binding domain"/>
    <property type="match status" value="1"/>
</dbReference>
<gene>
    <name evidence="4" type="ORF">F7Q99_29300</name>
</gene>
<feature type="region of interest" description="Disordered" evidence="1">
    <location>
        <begin position="1389"/>
        <end position="1447"/>
    </location>
</feature>
<evidence type="ECO:0000256" key="1">
    <source>
        <dbReference type="SAM" id="MobiDB-lite"/>
    </source>
</evidence>
<feature type="compositionally biased region" description="Low complexity" evidence="1">
    <location>
        <begin position="1939"/>
        <end position="1952"/>
    </location>
</feature>
<keyword evidence="2" id="KW-0812">Transmembrane</keyword>
<organism evidence="4 5">
    <name type="scientific">Streptomyces kaniharaensis</name>
    <dbReference type="NCBI Taxonomy" id="212423"/>
    <lineage>
        <taxon>Bacteria</taxon>
        <taxon>Bacillati</taxon>
        <taxon>Actinomycetota</taxon>
        <taxon>Actinomycetes</taxon>
        <taxon>Kitasatosporales</taxon>
        <taxon>Streptomycetaceae</taxon>
        <taxon>Streptomyces</taxon>
    </lineage>
</organism>
<feature type="compositionally biased region" description="Gly residues" evidence="1">
    <location>
        <begin position="1399"/>
        <end position="1408"/>
    </location>
</feature>
<feature type="compositionally biased region" description="Basic and acidic residues" evidence="1">
    <location>
        <begin position="804"/>
        <end position="819"/>
    </location>
</feature>
<feature type="domain" description="Outer membrane channel protein CpnT-like N-terminal" evidence="3">
    <location>
        <begin position="9"/>
        <end position="148"/>
    </location>
</feature>
<feature type="compositionally biased region" description="Low complexity" evidence="1">
    <location>
        <begin position="486"/>
        <end position="498"/>
    </location>
</feature>
<feature type="compositionally biased region" description="Basic and acidic residues" evidence="1">
    <location>
        <begin position="1427"/>
        <end position="1441"/>
    </location>
</feature>
<feature type="compositionally biased region" description="Low complexity" evidence="1">
    <location>
        <begin position="558"/>
        <end position="583"/>
    </location>
</feature>
<feature type="region of interest" description="Disordered" evidence="1">
    <location>
        <begin position="1676"/>
        <end position="1740"/>
    </location>
</feature>
<feature type="compositionally biased region" description="Gly residues" evidence="1">
    <location>
        <begin position="405"/>
        <end position="414"/>
    </location>
</feature>
<dbReference type="InterPro" id="IPR057746">
    <property type="entry name" value="CpnT-like_N"/>
</dbReference>
<feature type="region of interest" description="Disordered" evidence="1">
    <location>
        <begin position="795"/>
        <end position="895"/>
    </location>
</feature>
<feature type="compositionally biased region" description="Gly residues" evidence="1">
    <location>
        <begin position="305"/>
        <end position="320"/>
    </location>
</feature>
<proteinExistence type="predicted"/>
<feature type="compositionally biased region" description="Pro residues" evidence="1">
    <location>
        <begin position="609"/>
        <end position="622"/>
    </location>
</feature>
<comment type="caution">
    <text evidence="4">The sequence shown here is derived from an EMBL/GenBank/DDBJ whole genome shotgun (WGS) entry which is preliminary data.</text>
</comment>
<feature type="region of interest" description="Disordered" evidence="1">
    <location>
        <begin position="261"/>
        <end position="353"/>
    </location>
</feature>
<protein>
    <recommendedName>
        <fullName evidence="3">Outer membrane channel protein CpnT-like N-terminal domain-containing protein</fullName>
    </recommendedName>
</protein>
<dbReference type="Proteomes" id="UP000450000">
    <property type="component" value="Unassembled WGS sequence"/>
</dbReference>
<feature type="compositionally biased region" description="Low complexity" evidence="1">
    <location>
        <begin position="440"/>
        <end position="456"/>
    </location>
</feature>
<dbReference type="OrthoDB" id="1215854at2"/>
<keyword evidence="5" id="KW-1185">Reference proteome</keyword>
<feature type="transmembrane region" description="Helical" evidence="2">
    <location>
        <begin position="189"/>
        <end position="209"/>
    </location>
</feature>
<feature type="compositionally biased region" description="Gly residues" evidence="1">
    <location>
        <begin position="860"/>
        <end position="871"/>
    </location>
</feature>
<accession>A0A6N7L1Z3</accession>
<dbReference type="InterPro" id="IPR011049">
    <property type="entry name" value="Serralysin-like_metalloprot_C"/>
</dbReference>
<keyword evidence="2" id="KW-0472">Membrane</keyword>
<dbReference type="Pfam" id="PF25547">
    <property type="entry name" value="WXG100_2"/>
    <property type="match status" value="1"/>
</dbReference>
<feature type="compositionally biased region" description="Low complexity" evidence="1">
    <location>
        <begin position="872"/>
        <end position="881"/>
    </location>
</feature>
<feature type="transmembrane region" description="Helical" evidence="2">
    <location>
        <begin position="221"/>
        <end position="240"/>
    </location>
</feature>
<dbReference type="EMBL" id="WBOF01000002">
    <property type="protein sequence ID" value="MQS16214.1"/>
    <property type="molecule type" value="Genomic_DNA"/>
</dbReference>
<evidence type="ECO:0000259" key="3">
    <source>
        <dbReference type="Pfam" id="PF25547"/>
    </source>
</evidence>
<feature type="region of interest" description="Disordered" evidence="1">
    <location>
        <begin position="1879"/>
        <end position="1975"/>
    </location>
</feature>